<feature type="domain" description="DUF1254" evidence="3">
    <location>
        <begin position="60"/>
        <end position="142"/>
    </location>
</feature>
<dbReference type="Proteomes" id="UP000054893">
    <property type="component" value="Unassembled WGS sequence"/>
</dbReference>
<dbReference type="PANTHER" id="PTHR36509">
    <property type="entry name" value="BLL3101 PROTEIN"/>
    <property type="match status" value="1"/>
</dbReference>
<name>A0A158HU73_CABSO</name>
<evidence type="ECO:0000313" key="4">
    <source>
        <dbReference type="EMBL" id="SAL47687.1"/>
    </source>
</evidence>
<dbReference type="EMBL" id="FCOC02000020">
    <property type="protein sequence ID" value="SAL47687.1"/>
    <property type="molecule type" value="Genomic_DNA"/>
</dbReference>
<dbReference type="InterPro" id="IPR037049">
    <property type="entry name" value="DUF1214_C_sf"/>
</dbReference>
<dbReference type="SUPFAM" id="SSF160935">
    <property type="entry name" value="VPA0735-like"/>
    <property type="match status" value="1"/>
</dbReference>
<evidence type="ECO:0000256" key="1">
    <source>
        <dbReference type="SAM" id="SignalP"/>
    </source>
</evidence>
<evidence type="ECO:0000313" key="5">
    <source>
        <dbReference type="Proteomes" id="UP000054893"/>
    </source>
</evidence>
<accession>A0A158HU73</accession>
<dbReference type="PANTHER" id="PTHR36509:SF2">
    <property type="entry name" value="BLL3101 PROTEIN"/>
    <property type="match status" value="1"/>
</dbReference>
<dbReference type="InterPro" id="IPR037050">
    <property type="entry name" value="DUF1254_sf"/>
</dbReference>
<dbReference type="Pfam" id="PF06863">
    <property type="entry name" value="DUF1254"/>
    <property type="match status" value="1"/>
</dbReference>
<proteinExistence type="predicted"/>
<evidence type="ECO:0008006" key="6">
    <source>
        <dbReference type="Google" id="ProtNLM"/>
    </source>
</evidence>
<feature type="domain" description="DUF1214" evidence="2">
    <location>
        <begin position="243"/>
        <end position="327"/>
    </location>
</feature>
<dbReference type="RefSeq" id="WP_075643346.1">
    <property type="nucleotide sequence ID" value="NZ_FCOC02000020.1"/>
</dbReference>
<dbReference type="InterPro" id="IPR010679">
    <property type="entry name" value="DUF1254"/>
</dbReference>
<dbReference type="Pfam" id="PF06742">
    <property type="entry name" value="DUF1214"/>
    <property type="match status" value="1"/>
</dbReference>
<dbReference type="AlphaFoldDB" id="A0A158HU73"/>
<evidence type="ECO:0000259" key="3">
    <source>
        <dbReference type="Pfam" id="PF06863"/>
    </source>
</evidence>
<dbReference type="InterPro" id="IPR010621">
    <property type="entry name" value="DUF1214"/>
</dbReference>
<dbReference type="Gene3D" id="2.60.120.600">
    <property type="entry name" value="Domain of unknown function DUF1214, C-terminal domain"/>
    <property type="match status" value="1"/>
</dbReference>
<dbReference type="Gene3D" id="2.60.40.1610">
    <property type="entry name" value="Domain of unknown function DUF1254"/>
    <property type="match status" value="1"/>
</dbReference>
<evidence type="ECO:0000259" key="2">
    <source>
        <dbReference type="Pfam" id="PF06742"/>
    </source>
</evidence>
<keyword evidence="1" id="KW-0732">Signal</keyword>
<dbReference type="OrthoDB" id="547269at2"/>
<feature type="signal peptide" evidence="1">
    <location>
        <begin position="1"/>
        <end position="28"/>
    </location>
</feature>
<organism evidence="4 5">
    <name type="scientific">Caballeronia sordidicola</name>
    <name type="common">Burkholderia sordidicola</name>
    <dbReference type="NCBI Taxonomy" id="196367"/>
    <lineage>
        <taxon>Bacteria</taxon>
        <taxon>Pseudomonadati</taxon>
        <taxon>Pseudomonadota</taxon>
        <taxon>Betaproteobacteria</taxon>
        <taxon>Burkholderiales</taxon>
        <taxon>Burkholderiaceae</taxon>
        <taxon>Caballeronia</taxon>
    </lineage>
</organism>
<reference evidence="4 5" key="1">
    <citation type="submission" date="2016-01" db="EMBL/GenBank/DDBJ databases">
        <authorList>
            <person name="Oliw E.H."/>
        </authorList>
    </citation>
    <scope>NUCLEOTIDE SEQUENCE [LARGE SCALE GENOMIC DNA]</scope>
    <source>
        <strain evidence="4">LMG 22029</strain>
    </source>
</reference>
<sequence length="344" mass="37544">MKWALNRTCVTTAAIATLALTCTQNAAAADVPVTVDNFIRAESDTYVVALAKQGGLGKLLNRREPASIEHQTVIRLNRDTLYTSGVFDLDAGPVTITMPDPGKRFMALQIINEDHYVPNVFYGASAHTLTRENVGTRYVVTGIRTLVDPASPEDVKQVQALQDSIKVSQAAPGQLDIPKWDPVSQKKVRDALLVLGSTIPDFRGAFGTKEEVDPVRRLIGAAAAWGGNPDKDATYLNVTPTNNDGKAVYTLRANDVPVDGFWSVSVYNAKGYYEPNKQGAYTLNNLTAKKDADGSIRVQFGGCDSKSVNCLPITPGWNYMVRLYRPRPEVLNGKWQFPEARPAS</sequence>
<protein>
    <recommendedName>
        <fullName evidence="6">Carboxylesterase</fullName>
    </recommendedName>
</protein>
<feature type="chain" id="PRO_5007810636" description="Carboxylesterase" evidence="1">
    <location>
        <begin position="29"/>
        <end position="344"/>
    </location>
</feature>
<gene>
    <name evidence="4" type="ORF">AWB64_05029</name>
</gene>